<dbReference type="InterPro" id="IPR041629">
    <property type="entry name" value="SCP_3"/>
</dbReference>
<accession>A0A917ZKW7</accession>
<dbReference type="Gene3D" id="3.30.1050.40">
    <property type="match status" value="1"/>
</dbReference>
<protein>
    <recommendedName>
        <fullName evidence="6">Maleylpyruvate isomerase family mycothiol-dependent enzyme</fullName>
    </recommendedName>
</protein>
<keyword evidence="5" id="KW-1185">Reference proteome</keyword>
<dbReference type="NCBIfam" id="TIGR03083">
    <property type="entry name" value="maleylpyruvate isomerase family mycothiol-dependent enzyme"/>
    <property type="match status" value="1"/>
</dbReference>
<evidence type="ECO:0000259" key="3">
    <source>
        <dbReference type="Pfam" id="PF17844"/>
    </source>
</evidence>
<name>A0A917ZKW7_9ACTN</name>
<dbReference type="InterPro" id="IPR034660">
    <property type="entry name" value="DinB/YfiT-like"/>
</dbReference>
<evidence type="ECO:0000256" key="1">
    <source>
        <dbReference type="SAM" id="MobiDB-lite"/>
    </source>
</evidence>
<evidence type="ECO:0000313" key="4">
    <source>
        <dbReference type="EMBL" id="GGO85086.1"/>
    </source>
</evidence>
<feature type="domain" description="Bacterial SCP orthologue" evidence="3">
    <location>
        <begin position="178"/>
        <end position="270"/>
    </location>
</feature>
<organism evidence="4 5">
    <name type="scientific">Wenjunlia tyrosinilytica</name>
    <dbReference type="NCBI Taxonomy" id="1544741"/>
    <lineage>
        <taxon>Bacteria</taxon>
        <taxon>Bacillati</taxon>
        <taxon>Actinomycetota</taxon>
        <taxon>Actinomycetes</taxon>
        <taxon>Kitasatosporales</taxon>
        <taxon>Streptomycetaceae</taxon>
        <taxon>Wenjunlia</taxon>
    </lineage>
</organism>
<proteinExistence type="predicted"/>
<dbReference type="SUPFAM" id="SSF109854">
    <property type="entry name" value="DinB/YfiT-like putative metalloenzymes"/>
    <property type="match status" value="1"/>
</dbReference>
<gene>
    <name evidence="4" type="ORF">GCM10012280_18060</name>
</gene>
<feature type="domain" description="Mycothiol-dependent maleylpyruvate isomerase metal-binding" evidence="2">
    <location>
        <begin position="29"/>
        <end position="168"/>
    </location>
</feature>
<dbReference type="InterPro" id="IPR017517">
    <property type="entry name" value="Maleyloyr_isom"/>
</dbReference>
<reference evidence="4" key="2">
    <citation type="submission" date="2020-09" db="EMBL/GenBank/DDBJ databases">
        <authorList>
            <person name="Sun Q."/>
            <person name="Zhou Y."/>
        </authorList>
    </citation>
    <scope>NUCLEOTIDE SEQUENCE</scope>
    <source>
        <strain evidence="4">CGMCC 4.7201</strain>
    </source>
</reference>
<reference evidence="4" key="1">
    <citation type="journal article" date="2014" name="Int. J. Syst. Evol. Microbiol.">
        <title>Complete genome sequence of Corynebacterium casei LMG S-19264T (=DSM 44701T), isolated from a smear-ripened cheese.</title>
        <authorList>
            <consortium name="US DOE Joint Genome Institute (JGI-PGF)"/>
            <person name="Walter F."/>
            <person name="Albersmeier A."/>
            <person name="Kalinowski J."/>
            <person name="Ruckert C."/>
        </authorList>
    </citation>
    <scope>NUCLEOTIDE SEQUENCE</scope>
    <source>
        <strain evidence="4">CGMCC 4.7201</strain>
    </source>
</reference>
<evidence type="ECO:0000313" key="5">
    <source>
        <dbReference type="Proteomes" id="UP000641932"/>
    </source>
</evidence>
<dbReference type="Pfam" id="PF17844">
    <property type="entry name" value="SCP_3"/>
    <property type="match status" value="1"/>
</dbReference>
<feature type="region of interest" description="Disordered" evidence="1">
    <location>
        <begin position="1"/>
        <end position="20"/>
    </location>
</feature>
<dbReference type="InterPro" id="IPR024344">
    <property type="entry name" value="MDMPI_metal-binding"/>
</dbReference>
<dbReference type="Proteomes" id="UP000641932">
    <property type="component" value="Unassembled WGS sequence"/>
</dbReference>
<dbReference type="GO" id="GO:0046872">
    <property type="term" value="F:metal ion binding"/>
    <property type="evidence" value="ECO:0007669"/>
    <property type="project" value="InterPro"/>
</dbReference>
<comment type="caution">
    <text evidence="4">The sequence shown here is derived from an EMBL/GenBank/DDBJ whole genome shotgun (WGS) entry which is preliminary data.</text>
</comment>
<dbReference type="Pfam" id="PF11716">
    <property type="entry name" value="MDMPI_N"/>
    <property type="match status" value="1"/>
</dbReference>
<evidence type="ECO:0000259" key="2">
    <source>
        <dbReference type="Pfam" id="PF11716"/>
    </source>
</evidence>
<evidence type="ECO:0008006" key="6">
    <source>
        <dbReference type="Google" id="ProtNLM"/>
    </source>
</evidence>
<dbReference type="EMBL" id="BMMS01000006">
    <property type="protein sequence ID" value="GGO85086.1"/>
    <property type="molecule type" value="Genomic_DNA"/>
</dbReference>
<sequence>MSPRPITLPLMPPRSRSYDPDRTRKAVLAQAHALRQAARGLDPERFADPTRLGDWTVGELIVHIALQTEALPRVLGEEPAAGPADLSPVRWARSTASLADRLDAQTRSVAGETPDPVARLDAAVEELDGALAGPLPDRLVHIWPGTLPVADFAVTRLVELVVHADDLAAATGVEVALDRQALAAVTRLLADAFADKAPGGAVELRVPPFAVVQCVAGPRHTRGTPPNVVETDPLTWLRLASGRLSWARAADEAHITASGERSDLSELLPVLG</sequence>
<dbReference type="AlphaFoldDB" id="A0A917ZKW7"/>